<name>A0A0F9JIR1_9ZZZZ</name>
<dbReference type="InterPro" id="IPR016181">
    <property type="entry name" value="Acyl_CoA_acyltransferase"/>
</dbReference>
<dbReference type="Pfam" id="PF00583">
    <property type="entry name" value="Acetyltransf_1"/>
    <property type="match status" value="1"/>
</dbReference>
<proteinExistence type="predicted"/>
<protein>
    <recommendedName>
        <fullName evidence="1">N-acetyltransferase domain-containing protein</fullName>
    </recommendedName>
</protein>
<dbReference type="GO" id="GO:0016747">
    <property type="term" value="F:acyltransferase activity, transferring groups other than amino-acyl groups"/>
    <property type="evidence" value="ECO:0007669"/>
    <property type="project" value="InterPro"/>
</dbReference>
<dbReference type="Gene3D" id="3.40.630.30">
    <property type="match status" value="1"/>
</dbReference>
<gene>
    <name evidence="2" type="ORF">LCGC14_1447650</name>
</gene>
<dbReference type="SUPFAM" id="SSF55729">
    <property type="entry name" value="Acyl-CoA N-acyltransferases (Nat)"/>
    <property type="match status" value="1"/>
</dbReference>
<reference evidence="2" key="1">
    <citation type="journal article" date="2015" name="Nature">
        <title>Complex archaea that bridge the gap between prokaryotes and eukaryotes.</title>
        <authorList>
            <person name="Spang A."/>
            <person name="Saw J.H."/>
            <person name="Jorgensen S.L."/>
            <person name="Zaremba-Niedzwiedzka K."/>
            <person name="Martijn J."/>
            <person name="Lind A.E."/>
            <person name="van Eijk R."/>
            <person name="Schleper C."/>
            <person name="Guy L."/>
            <person name="Ettema T.J."/>
        </authorList>
    </citation>
    <scope>NUCLEOTIDE SEQUENCE</scope>
</reference>
<organism evidence="2">
    <name type="scientific">marine sediment metagenome</name>
    <dbReference type="NCBI Taxonomy" id="412755"/>
    <lineage>
        <taxon>unclassified sequences</taxon>
        <taxon>metagenomes</taxon>
        <taxon>ecological metagenomes</taxon>
    </lineage>
</organism>
<evidence type="ECO:0000313" key="2">
    <source>
        <dbReference type="EMBL" id="KKM69749.1"/>
    </source>
</evidence>
<comment type="caution">
    <text evidence="2">The sequence shown here is derived from an EMBL/GenBank/DDBJ whole genome shotgun (WGS) entry which is preliminary data.</text>
</comment>
<dbReference type="CDD" id="cd04301">
    <property type="entry name" value="NAT_SF"/>
    <property type="match status" value="1"/>
</dbReference>
<dbReference type="PROSITE" id="PS51186">
    <property type="entry name" value="GNAT"/>
    <property type="match status" value="1"/>
</dbReference>
<dbReference type="AlphaFoldDB" id="A0A0F9JIR1"/>
<dbReference type="EMBL" id="LAZR01009937">
    <property type="protein sequence ID" value="KKM69749.1"/>
    <property type="molecule type" value="Genomic_DNA"/>
</dbReference>
<evidence type="ECO:0000259" key="1">
    <source>
        <dbReference type="PROSITE" id="PS51186"/>
    </source>
</evidence>
<feature type="domain" description="N-acetyltransferase" evidence="1">
    <location>
        <begin position="1"/>
        <end position="152"/>
    </location>
</feature>
<accession>A0A0F9JIR1</accession>
<sequence length="163" mass="18905">MRIENYQNQFEKELIELIAHYRVVLGKLKGIEGTIDLKNAKGELDYYKRKNYPIFVAIGDNGRVIGFVACRVDDEVVWDEASYIIPEERRKGIGPLLFEKAEALAKKFGNDTVYNWVHPNNDASILMLKKQGYDVLNLIEIRRKLPDEKLTTTIKVGNHEFKY</sequence>
<dbReference type="InterPro" id="IPR000182">
    <property type="entry name" value="GNAT_dom"/>
</dbReference>